<feature type="transmembrane region" description="Helical" evidence="8">
    <location>
        <begin position="457"/>
        <end position="478"/>
    </location>
</feature>
<feature type="transmembrane region" description="Helical" evidence="8">
    <location>
        <begin position="1236"/>
        <end position="1256"/>
    </location>
</feature>
<feature type="transmembrane region" description="Helical" evidence="8">
    <location>
        <begin position="35"/>
        <end position="56"/>
    </location>
</feature>
<evidence type="ECO:0000256" key="6">
    <source>
        <dbReference type="ARBA" id="ARBA00022989"/>
    </source>
</evidence>
<reference evidence="11" key="1">
    <citation type="submission" date="2025-05" db="UniProtKB">
        <authorList>
            <consortium name="EnsemblMetazoa"/>
        </authorList>
    </citation>
    <scope>IDENTIFICATION</scope>
</reference>
<dbReference type="PANTHER" id="PTHR24223:SF330">
    <property type="entry name" value="ATP-BINDING CASSETTE SUB-FAMILY C MEMBER 10"/>
    <property type="match status" value="1"/>
</dbReference>
<dbReference type="SUPFAM" id="SSF90123">
    <property type="entry name" value="ABC transporter transmembrane region"/>
    <property type="match status" value="2"/>
</dbReference>
<feature type="transmembrane region" description="Helical" evidence="8">
    <location>
        <begin position="549"/>
        <end position="572"/>
    </location>
</feature>
<dbReference type="PROSITE" id="PS00211">
    <property type="entry name" value="ABC_TRANSPORTER_1"/>
    <property type="match status" value="2"/>
</dbReference>
<keyword evidence="5" id="KW-0067">ATP-binding</keyword>
<dbReference type="InterPro" id="IPR003439">
    <property type="entry name" value="ABC_transporter-like_ATP-bd"/>
</dbReference>
<dbReference type="InterPro" id="IPR017871">
    <property type="entry name" value="ABC_transporter-like_CS"/>
</dbReference>
<evidence type="ECO:0000256" key="2">
    <source>
        <dbReference type="ARBA" id="ARBA00022448"/>
    </source>
</evidence>
<proteinExistence type="predicted"/>
<dbReference type="Gene3D" id="1.20.1560.10">
    <property type="entry name" value="ABC transporter type 1, transmembrane domain"/>
    <property type="match status" value="2"/>
</dbReference>
<evidence type="ECO:0000256" key="4">
    <source>
        <dbReference type="ARBA" id="ARBA00022741"/>
    </source>
</evidence>
<dbReference type="RefSeq" id="XP_050509297.1">
    <property type="nucleotide sequence ID" value="XM_050653340.1"/>
</dbReference>
<feature type="transmembrane region" description="Helical" evidence="8">
    <location>
        <begin position="106"/>
        <end position="127"/>
    </location>
</feature>
<protein>
    <recommendedName>
        <fullName evidence="13">Multidrug resistance-associated protein 7</fullName>
    </recommendedName>
</protein>
<dbReference type="SMART" id="SM00382">
    <property type="entry name" value="AAA"/>
    <property type="match status" value="2"/>
</dbReference>
<dbReference type="PROSITE" id="PS50929">
    <property type="entry name" value="ABC_TM1F"/>
    <property type="match status" value="2"/>
</dbReference>
<evidence type="ECO:0000313" key="11">
    <source>
        <dbReference type="EnsemblMetazoa" id="XP_050509297.1"/>
    </source>
</evidence>
<evidence type="ECO:0000256" key="1">
    <source>
        <dbReference type="ARBA" id="ARBA00004370"/>
    </source>
</evidence>
<dbReference type="Gene3D" id="3.40.50.300">
    <property type="entry name" value="P-loop containing nucleotide triphosphate hydrolases"/>
    <property type="match status" value="2"/>
</dbReference>
<feature type="transmembrane region" description="Helical" evidence="8">
    <location>
        <begin position="578"/>
        <end position="602"/>
    </location>
</feature>
<feature type="domain" description="ABC transmembrane type-1" evidence="10">
    <location>
        <begin position="328"/>
        <end position="607"/>
    </location>
</feature>
<dbReference type="Pfam" id="PF00664">
    <property type="entry name" value="ABC_membrane"/>
    <property type="match status" value="2"/>
</dbReference>
<feature type="transmembrane region" description="Helical" evidence="8">
    <location>
        <begin position="362"/>
        <end position="379"/>
    </location>
</feature>
<keyword evidence="4" id="KW-0547">Nucleotide-binding</keyword>
<feature type="transmembrane region" description="Helical" evidence="8">
    <location>
        <begin position="1211"/>
        <end position="1230"/>
    </location>
</feature>
<evidence type="ECO:0000256" key="5">
    <source>
        <dbReference type="ARBA" id="ARBA00022840"/>
    </source>
</evidence>
<dbReference type="PANTHER" id="PTHR24223">
    <property type="entry name" value="ATP-BINDING CASSETTE SUB-FAMILY C"/>
    <property type="match status" value="1"/>
</dbReference>
<dbReference type="CDD" id="cd18605">
    <property type="entry name" value="ABC_6TM_MRP7_D2_like"/>
    <property type="match status" value="1"/>
</dbReference>
<dbReference type="PROSITE" id="PS50893">
    <property type="entry name" value="ABC_TRANSPORTER_2"/>
    <property type="match status" value="2"/>
</dbReference>
<dbReference type="InterPro" id="IPR050173">
    <property type="entry name" value="ABC_transporter_C-like"/>
</dbReference>
<keyword evidence="6 8" id="KW-1133">Transmembrane helix</keyword>
<dbReference type="InterPro" id="IPR036640">
    <property type="entry name" value="ABC1_TM_sf"/>
</dbReference>
<dbReference type="InterPro" id="IPR003593">
    <property type="entry name" value="AAA+_ATPase"/>
</dbReference>
<dbReference type="SUPFAM" id="SSF52540">
    <property type="entry name" value="P-loop containing nucleoside triphosphate hydrolases"/>
    <property type="match status" value="2"/>
</dbReference>
<feature type="transmembrane region" description="Helical" evidence="8">
    <location>
        <begin position="1118"/>
        <end position="1137"/>
    </location>
</feature>
<organism evidence="11 12">
    <name type="scientific">Diabrotica virgifera virgifera</name>
    <name type="common">western corn rootworm</name>
    <dbReference type="NCBI Taxonomy" id="50390"/>
    <lineage>
        <taxon>Eukaryota</taxon>
        <taxon>Metazoa</taxon>
        <taxon>Ecdysozoa</taxon>
        <taxon>Arthropoda</taxon>
        <taxon>Hexapoda</taxon>
        <taxon>Insecta</taxon>
        <taxon>Pterygota</taxon>
        <taxon>Neoptera</taxon>
        <taxon>Endopterygota</taxon>
        <taxon>Coleoptera</taxon>
        <taxon>Polyphaga</taxon>
        <taxon>Cucujiformia</taxon>
        <taxon>Chrysomeloidea</taxon>
        <taxon>Chrysomelidae</taxon>
        <taxon>Galerucinae</taxon>
        <taxon>Diabroticina</taxon>
        <taxon>Diabroticites</taxon>
        <taxon>Diabrotica</taxon>
    </lineage>
</organism>
<keyword evidence="7 8" id="KW-0472">Membrane</keyword>
<comment type="subcellular location">
    <subcellularLocation>
        <location evidence="1">Membrane</location>
    </subcellularLocation>
</comment>
<keyword evidence="12" id="KW-1185">Reference proteome</keyword>
<dbReference type="InterPro" id="IPR011527">
    <property type="entry name" value="ABC1_TM_dom"/>
</dbReference>
<dbReference type="Proteomes" id="UP001652700">
    <property type="component" value="Unplaced"/>
</dbReference>
<feature type="domain" description="ABC transporter" evidence="9">
    <location>
        <begin position="679"/>
        <end position="902"/>
    </location>
</feature>
<accession>A0ABM5KGG6</accession>
<keyword evidence="2" id="KW-0813">Transport</keyword>
<feature type="transmembrane region" description="Helical" evidence="8">
    <location>
        <begin position="180"/>
        <end position="203"/>
    </location>
</feature>
<feature type="transmembrane region" description="Helical" evidence="8">
    <location>
        <begin position="1024"/>
        <end position="1051"/>
    </location>
</feature>
<dbReference type="EnsemblMetazoa" id="XM_050653340.1">
    <property type="protein sequence ID" value="XP_050509297.1"/>
    <property type="gene ID" value="LOC126886405"/>
</dbReference>
<evidence type="ECO:0000256" key="3">
    <source>
        <dbReference type="ARBA" id="ARBA00022692"/>
    </source>
</evidence>
<name>A0ABM5KGG6_DIAVI</name>
<feature type="domain" description="ABC transmembrane type-1" evidence="10">
    <location>
        <begin position="1028"/>
        <end position="1264"/>
    </location>
</feature>
<dbReference type="CDD" id="cd03244">
    <property type="entry name" value="ABCC_MRP_domain2"/>
    <property type="match status" value="1"/>
</dbReference>
<evidence type="ECO:0000256" key="7">
    <source>
        <dbReference type="ARBA" id="ARBA00023136"/>
    </source>
</evidence>
<evidence type="ECO:0000259" key="9">
    <source>
        <dbReference type="PROSITE" id="PS50893"/>
    </source>
</evidence>
<evidence type="ECO:0008006" key="13">
    <source>
        <dbReference type="Google" id="ProtNLM"/>
    </source>
</evidence>
<dbReference type="CDD" id="cd18598">
    <property type="entry name" value="ABC_6TM_MRP7_D1_like"/>
    <property type="match status" value="1"/>
</dbReference>
<evidence type="ECO:0000313" key="12">
    <source>
        <dbReference type="Proteomes" id="UP001652700"/>
    </source>
</evidence>
<dbReference type="Pfam" id="PF00005">
    <property type="entry name" value="ABC_tran"/>
    <property type="match status" value="2"/>
</dbReference>
<feature type="transmembrane region" description="Helical" evidence="8">
    <location>
        <begin position="139"/>
        <end position="160"/>
    </location>
</feature>
<keyword evidence="3 8" id="KW-0812">Transmembrane</keyword>
<dbReference type="InterPro" id="IPR027417">
    <property type="entry name" value="P-loop_NTPase"/>
</dbReference>
<dbReference type="GeneID" id="126886405"/>
<feature type="domain" description="ABC transporter" evidence="9">
    <location>
        <begin position="1300"/>
        <end position="1533"/>
    </location>
</feature>
<sequence length="1535" mass="172888">MTSDVIGRNWNWTSLCGPEGFQIWSQQRHDFGQCFQQLCFQIPVLSLFAVLSSYYFGRQTGFVSRGKLQRYCIITRNVVSLLLMFYPIMHAYNTIMTKTPNKENASFLVCAVQAISWCSHFLYTVGLRSRLGKSQRGPTAMGIVWCMVFAMTIVSLRSAYLENSQRPTENTKMELGITLYYTVLQIIYALSLIPGGSTTTLNFPERYTEITERQPLINANAYGRFSEEGDPNDLGVAMEDTNWLSRLSFSWVKSLVNKGVEDKIVTSDDLYDLPDSISSDNNSNRLENYLRIEHDTDSSREVIVIQPRKSSSLLAALHRCYAWQFYSVGILRLVADCSNFAGPILLNKLVDFIEKRSIDIKWGYLYAVLLVVSTSMSALCDSHFNFKMSVIGLKMRGAIINTIYRKTLSVRSTVLMSKLSVGEIMNYMSTDTDRIVNSCPSFHAVWSIPFQLFVSLYLLYNQVGLAFLAGVLFSIILIPINKCIANKIGDLSTKMMEQKDGRVKLTSEILRGIKAIKLYVWEQHFIRLITRQRDAELKYLKGRKYLDALCVYFWATTPVVISILTFVTYVLMGNKLTAATVFTSIALLNMLVSPLNAFPWVLNGLTEAWVSLKRIQKLLDLPYMNLNEIYDHKELEDNTDQNTEISISNASFSWEKATPVVQVPKGKGKGKRTLSKRGQGESSVQRRETIIFKLRDITLKIKKGEFIGIMGTVGCGKSTLLSSILGELAVESGSLAVRQVETGFGLVTQQPWLQRGTVRDNILFGKPYEEKKYKDIIFACGLIEDMQILPSGDKTEVGDSGGTLSGGQKARIALARAIYQEKQVYLLDDILSAVDVKVGKHIFNHCIIGLLQGKTRLLCTHHVKYLLHADRILLLENGAIKSIGKPVDVLRNIDDTLPVDLELEDSIQSEYTSSECTLENSLCVDNAQEKDKDIELFKEVSERGNLDFTVIISYWKGISHFVSISILISMTLMQVSRNFTDWWLANGVTSPVTNSTNLTVYLATATDYIDYVEDDDNMSEFLKVYVELACVNTLFTLIRSFIFAYGGILAATKFHKVLLKTVLRARCTFFDVTPIGRIINRFSSDTYTVDDSLPFILNIFLAQLFGLLGSLFITMYGLPWICVFLIPLVPIYTYLLNQYRITSRELKRISSVTLSPIYNHFNETLQGLTTIRAMRVIHKFKHDNNQHLEANLKAQFASQAAARWLGLRLQFIGVIIITGVSFIAVIQHQYDIADPGFIGLAISYALGITGSLSGVVNSFTETEREMVAVERINQYVESIPMESKYFVMDPPFAWPSQGVISFEHVTLHYRKHLPPSLMNLSFDTRPYEKLGVVGRTGAGKSSIISVLFNLVDITAGVITIDAVDIKKISLATLRSRMFCIPQDPFLFSGTLKENLDPLEEFKDDEIWNALGRVNLTDVINSLGGLDYKIDGSGSNFSVGQKQLVCLARAVLHNAKILCIDEATANVDEETDRLIQNTIRTAFRSSTVITIAHRIQTIFDSDRVLVMHQGEVVEFDKPDVLMADSSTYFYRLVQEA</sequence>
<evidence type="ECO:0000256" key="8">
    <source>
        <dbReference type="SAM" id="Phobius"/>
    </source>
</evidence>
<evidence type="ECO:0000259" key="10">
    <source>
        <dbReference type="PROSITE" id="PS50929"/>
    </source>
</evidence>
<dbReference type="CDD" id="cd03250">
    <property type="entry name" value="ABCC_MRP_domain1"/>
    <property type="match status" value="1"/>
</dbReference>